<evidence type="ECO:0000256" key="1">
    <source>
        <dbReference type="ARBA" id="ARBA00004141"/>
    </source>
</evidence>
<comment type="caution">
    <text evidence="6">The sequence shown here is derived from an EMBL/GenBank/DDBJ whole genome shotgun (WGS) entry which is preliminary data.</text>
</comment>
<evidence type="ECO:0000256" key="2">
    <source>
        <dbReference type="ARBA" id="ARBA00022692"/>
    </source>
</evidence>
<proteinExistence type="predicted"/>
<evidence type="ECO:0000256" key="4">
    <source>
        <dbReference type="ARBA" id="ARBA00023136"/>
    </source>
</evidence>
<dbReference type="GO" id="GO:0009403">
    <property type="term" value="P:toxin biosynthetic process"/>
    <property type="evidence" value="ECO:0007669"/>
    <property type="project" value="InterPro"/>
</dbReference>
<feature type="transmembrane region" description="Helical" evidence="5">
    <location>
        <begin position="132"/>
        <end position="150"/>
    </location>
</feature>
<feature type="transmembrane region" description="Helical" evidence="5">
    <location>
        <begin position="33"/>
        <end position="53"/>
    </location>
</feature>
<dbReference type="Proteomes" id="UP000824200">
    <property type="component" value="Unassembled WGS sequence"/>
</dbReference>
<name>A0A9D1E3F4_9BACT</name>
<dbReference type="InterPro" id="IPR003825">
    <property type="entry name" value="Colicin-V_CvpA"/>
</dbReference>
<dbReference type="GO" id="GO:0016020">
    <property type="term" value="C:membrane"/>
    <property type="evidence" value="ECO:0007669"/>
    <property type="project" value="UniProtKB-SubCell"/>
</dbReference>
<keyword evidence="3 5" id="KW-1133">Transmembrane helix</keyword>
<evidence type="ECO:0000313" key="7">
    <source>
        <dbReference type="Proteomes" id="UP000824200"/>
    </source>
</evidence>
<sequence>MGTIADLVLVAIAVIALFTGGAKGLIKQLSGVFCGLLALVLATMLTSLIMTPVKTTGVFQNFVGTATNWFTNEMFKAEVTSAEELATILQNGGAWKILSGMAATIYAGMEALGCTTLGQLCGNYVASLIVEIVLWIVLFVILNAVLKFIAKQLQKVAQLPVFKPLDRILGAVWAVGITYVVLIGIVLTLAEIVVMKFAPDSTDAMLEFLKSSKLLSAANDTNVIGSLFADLLNVTLPVLNA</sequence>
<evidence type="ECO:0000313" key="6">
    <source>
        <dbReference type="EMBL" id="HIR65658.1"/>
    </source>
</evidence>
<protein>
    <submittedName>
        <fullName evidence="6">CvpA family protein</fullName>
    </submittedName>
</protein>
<organism evidence="6 7">
    <name type="scientific">Candidatus Fimimonas gallinarum</name>
    <dbReference type="NCBI Taxonomy" id="2840821"/>
    <lineage>
        <taxon>Bacteria</taxon>
        <taxon>Pseudomonadati</taxon>
        <taxon>Myxococcota</taxon>
        <taxon>Myxococcia</taxon>
        <taxon>Myxococcales</taxon>
        <taxon>Cystobacterineae</taxon>
        <taxon>Myxococcaceae</taxon>
        <taxon>Myxococcaceae incertae sedis</taxon>
        <taxon>Candidatus Fimimonas</taxon>
    </lineage>
</organism>
<keyword evidence="4 5" id="KW-0472">Membrane</keyword>
<comment type="subcellular location">
    <subcellularLocation>
        <location evidence="1">Membrane</location>
        <topology evidence="1">Multi-pass membrane protein</topology>
    </subcellularLocation>
</comment>
<accession>A0A9D1E3F4</accession>
<feature type="transmembrane region" description="Helical" evidence="5">
    <location>
        <begin position="6"/>
        <end position="26"/>
    </location>
</feature>
<dbReference type="AlphaFoldDB" id="A0A9D1E3F4"/>
<dbReference type="EMBL" id="DVHL01000016">
    <property type="protein sequence ID" value="HIR65658.1"/>
    <property type="molecule type" value="Genomic_DNA"/>
</dbReference>
<evidence type="ECO:0000256" key="5">
    <source>
        <dbReference type="SAM" id="Phobius"/>
    </source>
</evidence>
<evidence type="ECO:0000256" key="3">
    <source>
        <dbReference type="ARBA" id="ARBA00022989"/>
    </source>
</evidence>
<feature type="transmembrane region" description="Helical" evidence="5">
    <location>
        <begin position="171"/>
        <end position="195"/>
    </location>
</feature>
<reference evidence="6" key="1">
    <citation type="submission" date="2020-10" db="EMBL/GenBank/DDBJ databases">
        <authorList>
            <person name="Gilroy R."/>
        </authorList>
    </citation>
    <scope>NUCLEOTIDE SEQUENCE</scope>
    <source>
        <strain evidence="6">CHK121-14286</strain>
    </source>
</reference>
<gene>
    <name evidence="6" type="ORF">IAC95_02055</name>
</gene>
<dbReference type="Pfam" id="PF02674">
    <property type="entry name" value="Colicin_V"/>
    <property type="match status" value="1"/>
</dbReference>
<reference evidence="6" key="2">
    <citation type="journal article" date="2021" name="PeerJ">
        <title>Extensive microbial diversity within the chicken gut microbiome revealed by metagenomics and culture.</title>
        <authorList>
            <person name="Gilroy R."/>
            <person name="Ravi A."/>
            <person name="Getino M."/>
            <person name="Pursley I."/>
            <person name="Horton D.L."/>
            <person name="Alikhan N.F."/>
            <person name="Baker D."/>
            <person name="Gharbi K."/>
            <person name="Hall N."/>
            <person name="Watson M."/>
            <person name="Adriaenssens E.M."/>
            <person name="Foster-Nyarko E."/>
            <person name="Jarju S."/>
            <person name="Secka A."/>
            <person name="Antonio M."/>
            <person name="Oren A."/>
            <person name="Chaudhuri R.R."/>
            <person name="La Ragione R."/>
            <person name="Hildebrand F."/>
            <person name="Pallen M.J."/>
        </authorList>
    </citation>
    <scope>NUCLEOTIDE SEQUENCE</scope>
    <source>
        <strain evidence="6">CHK121-14286</strain>
    </source>
</reference>
<keyword evidence="2 5" id="KW-0812">Transmembrane</keyword>